<dbReference type="InterPro" id="IPR052929">
    <property type="entry name" value="RNase_H-like_EbsB-rel"/>
</dbReference>
<organism evidence="2 3">
    <name type="scientific">Thalictrum thalictroides</name>
    <name type="common">Rue-anemone</name>
    <name type="synonym">Anemone thalictroides</name>
    <dbReference type="NCBI Taxonomy" id="46969"/>
    <lineage>
        <taxon>Eukaryota</taxon>
        <taxon>Viridiplantae</taxon>
        <taxon>Streptophyta</taxon>
        <taxon>Embryophyta</taxon>
        <taxon>Tracheophyta</taxon>
        <taxon>Spermatophyta</taxon>
        <taxon>Magnoliopsida</taxon>
        <taxon>Ranunculales</taxon>
        <taxon>Ranunculaceae</taxon>
        <taxon>Thalictroideae</taxon>
        <taxon>Thalictrum</taxon>
    </lineage>
</organism>
<dbReference type="PANTHER" id="PTHR47074">
    <property type="entry name" value="BNAC02G40300D PROTEIN"/>
    <property type="match status" value="1"/>
</dbReference>
<dbReference type="OrthoDB" id="1302069at2759"/>
<feature type="domain" description="RNase H type-1" evidence="1">
    <location>
        <begin position="6"/>
        <end position="105"/>
    </location>
</feature>
<dbReference type="InterPro" id="IPR002156">
    <property type="entry name" value="RNaseH_domain"/>
</dbReference>
<accession>A0A7J6W7U4</accession>
<dbReference type="PROSITE" id="PS50879">
    <property type="entry name" value="RNASE_H_1"/>
    <property type="match status" value="1"/>
</dbReference>
<comment type="caution">
    <text evidence="2">The sequence shown here is derived from an EMBL/GenBank/DDBJ whole genome shotgun (WGS) entry which is preliminary data.</text>
</comment>
<dbReference type="InterPro" id="IPR012337">
    <property type="entry name" value="RNaseH-like_sf"/>
</dbReference>
<feature type="non-terminal residue" evidence="2">
    <location>
        <position position="1"/>
    </location>
</feature>
<dbReference type="PANTHER" id="PTHR47074:SF73">
    <property type="entry name" value="OS04G0448401 PROTEIN"/>
    <property type="match status" value="1"/>
</dbReference>
<sequence>VSWIPSDGWVKINCDGAARGNPGPGGVGLVCRTKEQVLGMYVKGLSGVTNYEAKTEALVLAAKLASRNHWSSLWLQTDSKAPMEAFSNEMFFVGILIKNKVAQGY</sequence>
<gene>
    <name evidence="2" type="ORF">FRX31_017881</name>
</gene>
<dbReference type="Proteomes" id="UP000554482">
    <property type="component" value="Unassembled WGS sequence"/>
</dbReference>
<proteinExistence type="predicted"/>
<dbReference type="AlphaFoldDB" id="A0A7J6W7U4"/>
<dbReference type="Gene3D" id="3.30.420.10">
    <property type="entry name" value="Ribonuclease H-like superfamily/Ribonuclease H"/>
    <property type="match status" value="1"/>
</dbReference>
<keyword evidence="3" id="KW-1185">Reference proteome</keyword>
<dbReference type="InterPro" id="IPR044730">
    <property type="entry name" value="RNase_H-like_dom_plant"/>
</dbReference>
<dbReference type="InterPro" id="IPR036397">
    <property type="entry name" value="RNaseH_sf"/>
</dbReference>
<dbReference type="SUPFAM" id="SSF53098">
    <property type="entry name" value="Ribonuclease H-like"/>
    <property type="match status" value="1"/>
</dbReference>
<dbReference type="GO" id="GO:0003676">
    <property type="term" value="F:nucleic acid binding"/>
    <property type="evidence" value="ECO:0007669"/>
    <property type="project" value="InterPro"/>
</dbReference>
<name>A0A7J6W7U4_THATH</name>
<evidence type="ECO:0000313" key="2">
    <source>
        <dbReference type="EMBL" id="KAF5192532.1"/>
    </source>
</evidence>
<evidence type="ECO:0000259" key="1">
    <source>
        <dbReference type="PROSITE" id="PS50879"/>
    </source>
</evidence>
<dbReference type="CDD" id="cd06222">
    <property type="entry name" value="RNase_H_like"/>
    <property type="match status" value="1"/>
</dbReference>
<dbReference type="GO" id="GO:0004523">
    <property type="term" value="F:RNA-DNA hybrid ribonuclease activity"/>
    <property type="evidence" value="ECO:0007669"/>
    <property type="project" value="InterPro"/>
</dbReference>
<dbReference type="Pfam" id="PF13456">
    <property type="entry name" value="RVT_3"/>
    <property type="match status" value="1"/>
</dbReference>
<protein>
    <recommendedName>
        <fullName evidence="1">RNase H type-1 domain-containing protein</fullName>
    </recommendedName>
</protein>
<dbReference type="EMBL" id="JABWDY010021210">
    <property type="protein sequence ID" value="KAF5192532.1"/>
    <property type="molecule type" value="Genomic_DNA"/>
</dbReference>
<evidence type="ECO:0000313" key="3">
    <source>
        <dbReference type="Proteomes" id="UP000554482"/>
    </source>
</evidence>
<reference evidence="2 3" key="1">
    <citation type="submission" date="2020-06" db="EMBL/GenBank/DDBJ databases">
        <title>Transcriptomic and genomic resources for Thalictrum thalictroides and T. hernandezii: Facilitating candidate gene discovery in an emerging model plant lineage.</title>
        <authorList>
            <person name="Arias T."/>
            <person name="Riano-Pachon D.M."/>
            <person name="Di Stilio V.S."/>
        </authorList>
    </citation>
    <scope>NUCLEOTIDE SEQUENCE [LARGE SCALE GENOMIC DNA]</scope>
    <source>
        <strain evidence="3">cv. WT478/WT964</strain>
        <tissue evidence="2">Leaves</tissue>
    </source>
</reference>